<protein>
    <recommendedName>
        <fullName evidence="3">Alcohol dehydrogenase-like C-terminal domain-containing protein</fullName>
    </recommendedName>
</protein>
<reference evidence="4 5" key="1">
    <citation type="submission" date="2020-04" db="EMBL/GenBank/DDBJ databases">
        <title>Plant Genome Project.</title>
        <authorList>
            <person name="Zhang R.-G."/>
        </authorList>
    </citation>
    <scope>NUCLEOTIDE SEQUENCE [LARGE SCALE GENOMIC DNA]</scope>
    <source>
        <strain evidence="4">YNK0</strain>
        <tissue evidence="4">Leaf</tissue>
    </source>
</reference>
<dbReference type="GO" id="GO:0005829">
    <property type="term" value="C:cytosol"/>
    <property type="evidence" value="ECO:0007669"/>
    <property type="project" value="TreeGrafter"/>
</dbReference>
<dbReference type="GO" id="GO:0046294">
    <property type="term" value="P:formaldehyde catabolic process"/>
    <property type="evidence" value="ECO:0007669"/>
    <property type="project" value="TreeGrafter"/>
</dbReference>
<evidence type="ECO:0000313" key="5">
    <source>
        <dbReference type="Proteomes" id="UP000655225"/>
    </source>
</evidence>
<evidence type="ECO:0000256" key="2">
    <source>
        <dbReference type="ARBA" id="ARBA00022833"/>
    </source>
</evidence>
<name>A0A835CYD4_TETSI</name>
<dbReference type="Pfam" id="PF00107">
    <property type="entry name" value="ADH_zinc_N"/>
    <property type="match status" value="1"/>
</dbReference>
<evidence type="ECO:0000256" key="1">
    <source>
        <dbReference type="ARBA" id="ARBA00022723"/>
    </source>
</evidence>
<sequence length="160" mass="17661">MDEDHKMNCIAKQVSKPWYRSYRVKVKRLEGGLILFVLPSWEESSYILKGGLGAAWKIADISEGSNVVIFGLGTVGLSVAQGAKLRGASRIIGVDVNPEKYEKGKAFGITEFINPNDCNEPVHQGWGLLTYLCTKSDPSDNSYDPHLSVWHPCAFSSENL</sequence>
<dbReference type="PANTHER" id="PTHR43880">
    <property type="entry name" value="ALCOHOL DEHYDROGENASE"/>
    <property type="match status" value="1"/>
</dbReference>
<dbReference type="GO" id="GO:0008270">
    <property type="term" value="F:zinc ion binding"/>
    <property type="evidence" value="ECO:0007669"/>
    <property type="project" value="TreeGrafter"/>
</dbReference>
<dbReference type="InterPro" id="IPR036291">
    <property type="entry name" value="NAD(P)-bd_dom_sf"/>
</dbReference>
<comment type="caution">
    <text evidence="4">The sequence shown here is derived from an EMBL/GenBank/DDBJ whole genome shotgun (WGS) entry which is preliminary data.</text>
</comment>
<keyword evidence="1" id="KW-0479">Metal-binding</keyword>
<dbReference type="Gene3D" id="3.40.50.720">
    <property type="entry name" value="NAD(P)-binding Rossmann-like Domain"/>
    <property type="match status" value="1"/>
</dbReference>
<evidence type="ECO:0000259" key="3">
    <source>
        <dbReference type="Pfam" id="PF00107"/>
    </source>
</evidence>
<dbReference type="EMBL" id="JABCRI010000145">
    <property type="protein sequence ID" value="KAF8376690.1"/>
    <property type="molecule type" value="Genomic_DNA"/>
</dbReference>
<organism evidence="4 5">
    <name type="scientific">Tetracentron sinense</name>
    <name type="common">Spur-leaf</name>
    <dbReference type="NCBI Taxonomy" id="13715"/>
    <lineage>
        <taxon>Eukaryota</taxon>
        <taxon>Viridiplantae</taxon>
        <taxon>Streptophyta</taxon>
        <taxon>Embryophyta</taxon>
        <taxon>Tracheophyta</taxon>
        <taxon>Spermatophyta</taxon>
        <taxon>Magnoliopsida</taxon>
        <taxon>Trochodendrales</taxon>
        <taxon>Trochodendraceae</taxon>
        <taxon>Tetracentron</taxon>
    </lineage>
</organism>
<keyword evidence="5" id="KW-1185">Reference proteome</keyword>
<dbReference type="OrthoDB" id="1728405at2759"/>
<dbReference type="GO" id="GO:0051903">
    <property type="term" value="F:S-(hydroxymethyl)glutathione dehydrogenase [NAD(P)+] activity"/>
    <property type="evidence" value="ECO:0007669"/>
    <property type="project" value="TreeGrafter"/>
</dbReference>
<proteinExistence type="predicted"/>
<dbReference type="Proteomes" id="UP000655225">
    <property type="component" value="Unassembled WGS sequence"/>
</dbReference>
<dbReference type="InterPro" id="IPR013149">
    <property type="entry name" value="ADH-like_C"/>
</dbReference>
<dbReference type="PANTHER" id="PTHR43880:SF5">
    <property type="entry name" value="ALCOHOL DEHYDROGENASE-LIKE 6"/>
    <property type="match status" value="1"/>
</dbReference>
<dbReference type="FunFam" id="3.40.50.720:FF:001449">
    <property type="entry name" value="Uncharacterized protein"/>
    <property type="match status" value="1"/>
</dbReference>
<gene>
    <name evidence="4" type="ORF">HHK36_031641</name>
</gene>
<feature type="domain" description="Alcohol dehydrogenase-like C-terminal" evidence="3">
    <location>
        <begin position="75"/>
        <end position="121"/>
    </location>
</feature>
<accession>A0A835CYD4</accession>
<dbReference type="AlphaFoldDB" id="A0A835CYD4"/>
<evidence type="ECO:0000313" key="4">
    <source>
        <dbReference type="EMBL" id="KAF8376690.1"/>
    </source>
</evidence>
<keyword evidence="2" id="KW-0862">Zinc</keyword>
<dbReference type="SUPFAM" id="SSF51735">
    <property type="entry name" value="NAD(P)-binding Rossmann-fold domains"/>
    <property type="match status" value="1"/>
</dbReference>